<organism evidence="1 2">
    <name type="scientific">Burkholderia paludis</name>
    <dbReference type="NCBI Taxonomy" id="1506587"/>
    <lineage>
        <taxon>Bacteria</taxon>
        <taxon>Pseudomonadati</taxon>
        <taxon>Pseudomonadota</taxon>
        <taxon>Betaproteobacteria</taxon>
        <taxon>Burkholderiales</taxon>
        <taxon>Burkholderiaceae</taxon>
        <taxon>Burkholderia</taxon>
        <taxon>Burkholderia cepacia complex</taxon>
    </lineage>
</organism>
<reference evidence="1 2" key="1">
    <citation type="submission" date="2019-09" db="EMBL/GenBank/DDBJ databases">
        <authorList>
            <person name="Depoorter E."/>
        </authorList>
    </citation>
    <scope>NUCLEOTIDE SEQUENCE [LARGE SCALE GENOMIC DNA]</scope>
    <source>
        <strain evidence="1">LMG 30113</strain>
    </source>
</reference>
<dbReference type="EMBL" id="CABVQD010000014">
    <property type="protein sequence ID" value="VWB86101.1"/>
    <property type="molecule type" value="Genomic_DNA"/>
</dbReference>
<evidence type="ECO:0000313" key="1">
    <source>
        <dbReference type="EMBL" id="VWB86101.1"/>
    </source>
</evidence>
<name>A0A6J5E6Q9_9BURK</name>
<gene>
    <name evidence="1" type="ORF">BPA30113_03978</name>
</gene>
<proteinExistence type="predicted"/>
<keyword evidence="2" id="KW-1185">Reference proteome</keyword>
<accession>A0A6J5E6Q9</accession>
<evidence type="ECO:0000313" key="2">
    <source>
        <dbReference type="Proteomes" id="UP000494330"/>
    </source>
</evidence>
<dbReference type="Proteomes" id="UP000494330">
    <property type="component" value="Unassembled WGS sequence"/>
</dbReference>
<dbReference type="RefSeq" id="WP_175190378.1">
    <property type="nucleotide sequence ID" value="NZ_CADIKE010000015.1"/>
</dbReference>
<sequence>MQWGAEMNKAMLGMCGLLICGLVVTLVVVLETVPKPRAKITQVAAKPVKVR</sequence>
<dbReference type="AlphaFoldDB" id="A0A6J5E6Q9"/>
<protein>
    <submittedName>
        <fullName evidence="1">Uncharacterized protein</fullName>
    </submittedName>
</protein>